<dbReference type="EMBL" id="RAHX01000001">
    <property type="protein sequence ID" value="RJY09918.1"/>
    <property type="molecule type" value="Genomic_DNA"/>
</dbReference>
<dbReference type="Gene3D" id="1.20.910.10">
    <property type="entry name" value="Heme oxygenase-like"/>
    <property type="match status" value="1"/>
</dbReference>
<gene>
    <name evidence="1" type="ORF">D6201_11670</name>
</gene>
<proteinExistence type="predicted"/>
<accession>A0A419RVW0</accession>
<dbReference type="Proteomes" id="UP000285232">
    <property type="component" value="Unassembled WGS sequence"/>
</dbReference>
<evidence type="ECO:0000313" key="2">
    <source>
        <dbReference type="Proteomes" id="UP000285232"/>
    </source>
</evidence>
<dbReference type="InterPro" id="IPR016084">
    <property type="entry name" value="Haem_Oase-like_multi-hlx"/>
</dbReference>
<dbReference type="RefSeq" id="WP_120048928.1">
    <property type="nucleotide sequence ID" value="NZ_RAHX01000001.1"/>
</dbReference>
<reference evidence="1 2" key="1">
    <citation type="journal article" date="2017" name="Int. J. Syst. Evol. Microbiol.">
        <title>Erythrobacter aquimixticola sp. nov., isolated from the junction between the ocean and a freshwater spring.</title>
        <authorList>
            <person name="Park S."/>
            <person name="Jung Y.T."/>
            <person name="Choi S.J."/>
            <person name="Yoon J.H."/>
        </authorList>
    </citation>
    <scope>NUCLEOTIDE SEQUENCE [LARGE SCALE GENOMIC DNA]</scope>
    <source>
        <strain evidence="1 2">JSSK-14</strain>
    </source>
</reference>
<dbReference type="OrthoDB" id="9149607at2"/>
<evidence type="ECO:0000313" key="1">
    <source>
        <dbReference type="EMBL" id="RJY09918.1"/>
    </source>
</evidence>
<dbReference type="SUPFAM" id="SSF48613">
    <property type="entry name" value="Heme oxygenase-like"/>
    <property type="match status" value="1"/>
</dbReference>
<name>A0A419RVW0_9SPHN</name>
<sequence length="184" mass="20087">MKDTTDAMHRRLDAKYEAFALHRPEGYRDFLRAHALAEVVYGERVARFCEAELDHPMPQFGAMLAHELAEFGTYPVGDRQPALALPEGRFADAGLTYTVLGSRLGVATLNAQLAPQLHKARGDLSLAFLKDRDGLGAWRALTVWLRDTPMSEPQFAKAVAGAEAGFVLFSDAADAIAVAPAPRH</sequence>
<evidence type="ECO:0008006" key="3">
    <source>
        <dbReference type="Google" id="ProtNLM"/>
    </source>
</evidence>
<protein>
    <recommendedName>
        <fullName evidence="3">Heme oxygenase</fullName>
    </recommendedName>
</protein>
<keyword evidence="2" id="KW-1185">Reference proteome</keyword>
<organism evidence="1 2">
    <name type="scientific">Aurantiacibacter aquimixticola</name>
    <dbReference type="NCBI Taxonomy" id="1958945"/>
    <lineage>
        <taxon>Bacteria</taxon>
        <taxon>Pseudomonadati</taxon>
        <taxon>Pseudomonadota</taxon>
        <taxon>Alphaproteobacteria</taxon>
        <taxon>Sphingomonadales</taxon>
        <taxon>Erythrobacteraceae</taxon>
        <taxon>Aurantiacibacter</taxon>
    </lineage>
</organism>
<dbReference type="AlphaFoldDB" id="A0A419RVW0"/>
<comment type="caution">
    <text evidence="1">The sequence shown here is derived from an EMBL/GenBank/DDBJ whole genome shotgun (WGS) entry which is preliminary data.</text>
</comment>